<comment type="caution">
    <text evidence="3">The sequence shown here is derived from an EMBL/GenBank/DDBJ whole genome shotgun (WGS) entry which is preliminary data.</text>
</comment>
<feature type="transmembrane region" description="Helical" evidence="2">
    <location>
        <begin position="265"/>
        <end position="283"/>
    </location>
</feature>
<accession>A0AA38RJ28</accession>
<feature type="transmembrane region" description="Helical" evidence="2">
    <location>
        <begin position="226"/>
        <end position="245"/>
    </location>
</feature>
<feature type="compositionally biased region" description="Low complexity" evidence="1">
    <location>
        <begin position="1"/>
        <end position="20"/>
    </location>
</feature>
<dbReference type="Pfam" id="PF11309">
    <property type="entry name" value="DUF3112"/>
    <property type="match status" value="1"/>
</dbReference>
<keyword evidence="3" id="KW-0675">Receptor</keyword>
<proteinExistence type="predicted"/>
<feature type="transmembrane region" description="Helical" evidence="2">
    <location>
        <begin position="185"/>
        <end position="206"/>
    </location>
</feature>
<dbReference type="PANTHER" id="PTHR35184:SF1">
    <property type="entry name" value="INTEGRAL MEMBRANE PROTEIN"/>
    <property type="match status" value="1"/>
</dbReference>
<dbReference type="AlphaFoldDB" id="A0AA38RJ28"/>
<feature type="compositionally biased region" description="Basic and acidic residues" evidence="1">
    <location>
        <begin position="361"/>
        <end position="385"/>
    </location>
</feature>
<keyword evidence="2" id="KW-0812">Transmembrane</keyword>
<dbReference type="InterPro" id="IPR021460">
    <property type="entry name" value="DUF3112"/>
</dbReference>
<name>A0AA38RJ28_9PEZI</name>
<evidence type="ECO:0000313" key="3">
    <source>
        <dbReference type="EMBL" id="KAJ9148990.1"/>
    </source>
</evidence>
<feature type="transmembrane region" description="Helical" evidence="2">
    <location>
        <begin position="144"/>
        <end position="165"/>
    </location>
</feature>
<feature type="transmembrane region" description="Helical" evidence="2">
    <location>
        <begin position="100"/>
        <end position="124"/>
    </location>
</feature>
<sequence>MSSPASQGAGAASSTQQSGPPYLPTIAQLGGRPTPKVDDPISGVLLAFFVAGAVINMTILQINRRRQHKFLFSGMLFGLCMARTVALTLRIVWASRPTNVRVAIAASIFTQAGVLILFLVNLIFAQRIMRAYHPHFGWLTPVNWVFRVLFMCVGALLIMVITATVDSFYTLNATTRRIDRDIQLFSGTFLAALAFAPIPIVIFSALLARPKRRVEKFGQGRFRTKIYLILFTSTLLALGAGFRIGVNFDVRPASNPAWYHSKPCYYCFNYVIEIICLYTYVIVRFDKRFHVPDGSKGPGDYAAVYGAKAASPAGAEPAKPGLHRQMSLAQSVASRVNDEEDVFGVTDGDADTFSGSGTEGEEQKERAWERRAQGEATKEDAGEAV</sequence>
<feature type="transmembrane region" description="Helical" evidence="2">
    <location>
        <begin position="41"/>
        <end position="59"/>
    </location>
</feature>
<keyword evidence="2" id="KW-1133">Transmembrane helix</keyword>
<organism evidence="3 4">
    <name type="scientific">Pleurostoma richardsiae</name>
    <dbReference type="NCBI Taxonomy" id="41990"/>
    <lineage>
        <taxon>Eukaryota</taxon>
        <taxon>Fungi</taxon>
        <taxon>Dikarya</taxon>
        <taxon>Ascomycota</taxon>
        <taxon>Pezizomycotina</taxon>
        <taxon>Sordariomycetes</taxon>
        <taxon>Sordariomycetidae</taxon>
        <taxon>Calosphaeriales</taxon>
        <taxon>Pleurostomataceae</taxon>
        <taxon>Pleurostoma</taxon>
    </lineage>
</organism>
<protein>
    <submittedName>
        <fullName evidence="3">Family c-likeg-protein-coupled receptor protein</fullName>
    </submittedName>
</protein>
<evidence type="ECO:0000256" key="2">
    <source>
        <dbReference type="SAM" id="Phobius"/>
    </source>
</evidence>
<evidence type="ECO:0000313" key="4">
    <source>
        <dbReference type="Proteomes" id="UP001174694"/>
    </source>
</evidence>
<evidence type="ECO:0000256" key="1">
    <source>
        <dbReference type="SAM" id="MobiDB-lite"/>
    </source>
</evidence>
<feature type="region of interest" description="Disordered" evidence="1">
    <location>
        <begin position="340"/>
        <end position="385"/>
    </location>
</feature>
<feature type="region of interest" description="Disordered" evidence="1">
    <location>
        <begin position="1"/>
        <end position="25"/>
    </location>
</feature>
<feature type="transmembrane region" description="Helical" evidence="2">
    <location>
        <begin position="71"/>
        <end position="94"/>
    </location>
</feature>
<dbReference type="Proteomes" id="UP001174694">
    <property type="component" value="Unassembled WGS sequence"/>
</dbReference>
<dbReference type="EMBL" id="JANBVO010000011">
    <property type="protein sequence ID" value="KAJ9148990.1"/>
    <property type="molecule type" value="Genomic_DNA"/>
</dbReference>
<keyword evidence="2" id="KW-0472">Membrane</keyword>
<dbReference type="PANTHER" id="PTHR35184">
    <property type="entry name" value="YALI0C10208P"/>
    <property type="match status" value="1"/>
</dbReference>
<keyword evidence="4" id="KW-1185">Reference proteome</keyword>
<reference evidence="3" key="1">
    <citation type="submission" date="2022-07" db="EMBL/GenBank/DDBJ databases">
        <title>Fungi with potential for degradation of polypropylene.</title>
        <authorList>
            <person name="Gostincar C."/>
        </authorList>
    </citation>
    <scope>NUCLEOTIDE SEQUENCE</scope>
    <source>
        <strain evidence="3">EXF-13308</strain>
    </source>
</reference>
<gene>
    <name evidence="3" type="ORF">NKR23_g4492</name>
</gene>